<evidence type="ECO:0000256" key="1">
    <source>
        <dbReference type="ARBA" id="ARBA00004117"/>
    </source>
</evidence>
<dbReference type="NCBIfam" id="TIGR03506">
    <property type="entry name" value="FlgEFG_subfam"/>
    <property type="match status" value="1"/>
</dbReference>
<evidence type="ECO:0000259" key="5">
    <source>
        <dbReference type="Pfam" id="PF00460"/>
    </source>
</evidence>
<evidence type="ECO:0000256" key="3">
    <source>
        <dbReference type="ARBA" id="ARBA00023143"/>
    </source>
</evidence>
<dbReference type="Proteomes" id="UP000239724">
    <property type="component" value="Unassembled WGS sequence"/>
</dbReference>
<accession>A0A2S6MWP9</accession>
<comment type="similarity">
    <text evidence="2 4">Belongs to the flagella basal body rod proteins family.</text>
</comment>
<evidence type="ECO:0000313" key="9">
    <source>
        <dbReference type="Proteomes" id="UP000239724"/>
    </source>
</evidence>
<dbReference type="GO" id="GO:0009425">
    <property type="term" value="C:bacterial-type flagellum basal body"/>
    <property type="evidence" value="ECO:0007669"/>
    <property type="project" value="UniProtKB-SubCell"/>
</dbReference>
<dbReference type="InterPro" id="IPR019776">
    <property type="entry name" value="Flagellar_basal_body_rod_CS"/>
</dbReference>
<dbReference type="InterPro" id="IPR037925">
    <property type="entry name" value="FlgE/F/G-like"/>
</dbReference>
<gene>
    <name evidence="8" type="ORF">CCS01_29105</name>
</gene>
<comment type="subcellular location">
    <subcellularLocation>
        <location evidence="1 4">Bacterial flagellum basal body</location>
    </subcellularLocation>
</comment>
<protein>
    <submittedName>
        <fullName evidence="8">Uncharacterized protein</fullName>
    </submittedName>
</protein>
<dbReference type="PROSITE" id="PS00588">
    <property type="entry name" value="FLAGELLA_BB_ROD"/>
    <property type="match status" value="1"/>
</dbReference>
<evidence type="ECO:0000259" key="6">
    <source>
        <dbReference type="Pfam" id="PF06429"/>
    </source>
</evidence>
<sequence>MDITTALAASRLVAQQRAMDVTANNLANASTPGFRAERVQFSAWIDRQPSGSTVPGDRTVAYTQDRATWREQQPGTITHTGNPFDLALSSDGYFTVNTKAGPRLTRDGRFGPMPNGMLADGRGNPVLDVAGKPIRLSPTDTRITIASDGSISSENGPVGKIGVVRPNDPMKMRAEGATNFVSDSPTSPVASPGIVQGAVEDSNVQPVMEVTRMTNDLREFEFVTQLVQAESDRQQTMIDKLLPPGS</sequence>
<dbReference type="GO" id="GO:0071978">
    <property type="term" value="P:bacterial-type flagellum-dependent swarming motility"/>
    <property type="evidence" value="ECO:0007669"/>
    <property type="project" value="TreeGrafter"/>
</dbReference>
<organism evidence="8 9">
    <name type="scientific">Rhodopila globiformis</name>
    <name type="common">Rhodopseudomonas globiformis</name>
    <dbReference type="NCBI Taxonomy" id="1071"/>
    <lineage>
        <taxon>Bacteria</taxon>
        <taxon>Pseudomonadati</taxon>
        <taxon>Pseudomonadota</taxon>
        <taxon>Alphaproteobacteria</taxon>
        <taxon>Acetobacterales</taxon>
        <taxon>Acetobacteraceae</taxon>
        <taxon>Rhodopila</taxon>
    </lineage>
</organism>
<dbReference type="SUPFAM" id="SSF117143">
    <property type="entry name" value="Flagellar hook protein flgE"/>
    <property type="match status" value="1"/>
</dbReference>
<dbReference type="EMBL" id="NHRY01000266">
    <property type="protein sequence ID" value="PPQ26793.1"/>
    <property type="molecule type" value="Genomic_DNA"/>
</dbReference>
<keyword evidence="9" id="KW-1185">Reference proteome</keyword>
<name>A0A2S6MWP9_RHOGL</name>
<dbReference type="Pfam" id="PF00460">
    <property type="entry name" value="Flg_bb_rod"/>
    <property type="match status" value="1"/>
</dbReference>
<dbReference type="AlphaFoldDB" id="A0A2S6MWP9"/>
<keyword evidence="3 4" id="KW-0975">Bacterial flagellum</keyword>
<comment type="caution">
    <text evidence="8">The sequence shown here is derived from an EMBL/GenBank/DDBJ whole genome shotgun (WGS) entry which is preliminary data.</text>
</comment>
<dbReference type="InterPro" id="IPR020013">
    <property type="entry name" value="Flagellar_FlgE/F/G"/>
</dbReference>
<dbReference type="RefSeq" id="WP_146102022.1">
    <property type="nucleotide sequence ID" value="NZ_NHRY01000266.1"/>
</dbReference>
<dbReference type="InterPro" id="IPR001444">
    <property type="entry name" value="Flag_bb_rod_N"/>
</dbReference>
<dbReference type="OrthoDB" id="9804559at2"/>
<dbReference type="PANTHER" id="PTHR30435:SF19">
    <property type="entry name" value="FLAGELLAR BASAL-BODY ROD PROTEIN FLGG"/>
    <property type="match status" value="1"/>
</dbReference>
<proteinExistence type="inferred from homology"/>
<dbReference type="PANTHER" id="PTHR30435">
    <property type="entry name" value="FLAGELLAR PROTEIN"/>
    <property type="match status" value="1"/>
</dbReference>
<reference evidence="8 9" key="1">
    <citation type="journal article" date="2018" name="Arch. Microbiol.">
        <title>New insights into the metabolic potential of the phototrophic purple bacterium Rhodopila globiformis DSM 161(T) from its draft genome sequence and evidence for a vanadium-dependent nitrogenase.</title>
        <authorList>
            <person name="Imhoff J.F."/>
            <person name="Rahn T."/>
            <person name="Kunzel S."/>
            <person name="Neulinger S.C."/>
        </authorList>
    </citation>
    <scope>NUCLEOTIDE SEQUENCE [LARGE SCALE GENOMIC DNA]</scope>
    <source>
        <strain evidence="8 9">DSM 161</strain>
    </source>
</reference>
<feature type="domain" description="Flagellar basal-body/hook protein C-terminal" evidence="6">
    <location>
        <begin position="195"/>
        <end position="238"/>
    </location>
</feature>
<feature type="domain" description="Flagellar basal body rod protein N-terminal" evidence="5">
    <location>
        <begin position="8"/>
        <end position="35"/>
    </location>
</feature>
<dbReference type="Pfam" id="PF22692">
    <property type="entry name" value="LlgE_F_G_D1"/>
    <property type="match status" value="1"/>
</dbReference>
<evidence type="ECO:0000313" key="8">
    <source>
        <dbReference type="EMBL" id="PPQ26793.1"/>
    </source>
</evidence>
<evidence type="ECO:0000256" key="4">
    <source>
        <dbReference type="RuleBase" id="RU362116"/>
    </source>
</evidence>
<evidence type="ECO:0000256" key="2">
    <source>
        <dbReference type="ARBA" id="ARBA00009677"/>
    </source>
</evidence>
<dbReference type="InterPro" id="IPR053967">
    <property type="entry name" value="LlgE_F_G-like_D1"/>
</dbReference>
<dbReference type="InterPro" id="IPR010930">
    <property type="entry name" value="Flg_bb/hook_C_dom"/>
</dbReference>
<dbReference type="Pfam" id="PF06429">
    <property type="entry name" value="Flg_bbr_C"/>
    <property type="match status" value="1"/>
</dbReference>
<feature type="domain" description="Flagellar hook protein FlgE/F/G-like D1" evidence="7">
    <location>
        <begin position="88"/>
        <end position="152"/>
    </location>
</feature>
<evidence type="ECO:0000259" key="7">
    <source>
        <dbReference type="Pfam" id="PF22692"/>
    </source>
</evidence>